<dbReference type="EMBL" id="MT141458">
    <property type="protein sequence ID" value="QJA61974.1"/>
    <property type="molecule type" value="Genomic_DNA"/>
</dbReference>
<dbReference type="AlphaFoldDB" id="A0A6M3IXC7"/>
<protein>
    <submittedName>
        <fullName evidence="1">Uncharacterized protein</fullName>
    </submittedName>
</protein>
<gene>
    <name evidence="1" type="ORF">MM415B00849_0031</name>
</gene>
<accession>A0A6M3IXC7</accession>
<evidence type="ECO:0000313" key="1">
    <source>
        <dbReference type="EMBL" id="QJA61974.1"/>
    </source>
</evidence>
<reference evidence="1" key="1">
    <citation type="submission" date="2020-03" db="EMBL/GenBank/DDBJ databases">
        <title>The deep terrestrial virosphere.</title>
        <authorList>
            <person name="Holmfeldt K."/>
            <person name="Nilsson E."/>
            <person name="Simone D."/>
            <person name="Lopez-Fernandez M."/>
            <person name="Wu X."/>
            <person name="de Brujin I."/>
            <person name="Lundin D."/>
            <person name="Andersson A."/>
            <person name="Bertilsson S."/>
            <person name="Dopson M."/>
        </authorList>
    </citation>
    <scope>NUCLEOTIDE SEQUENCE</scope>
    <source>
        <strain evidence="1">MM415B00849</strain>
    </source>
</reference>
<proteinExistence type="predicted"/>
<organism evidence="1">
    <name type="scientific">viral metagenome</name>
    <dbReference type="NCBI Taxonomy" id="1070528"/>
    <lineage>
        <taxon>unclassified sequences</taxon>
        <taxon>metagenomes</taxon>
        <taxon>organismal metagenomes</taxon>
    </lineage>
</organism>
<name>A0A6M3IXC7_9ZZZZ</name>
<sequence>MNIEPVIIPKIEAVLKKYRESWGYGKKIDYRNFAAHDILKVFEDAGYLPVEEVTKEINKILAPTGAEIRDGKLHYLGGCSQKSI</sequence>